<keyword evidence="4" id="KW-1185">Reference proteome</keyword>
<dbReference type="InterPro" id="IPR003497">
    <property type="entry name" value="BRO_N_domain"/>
</dbReference>
<reference evidence="4" key="1">
    <citation type="submission" date="2019-04" db="EMBL/GenBank/DDBJ databases">
        <title>Nocardioides xinjiangensis sp. nov.</title>
        <authorList>
            <person name="Liu S."/>
        </authorList>
    </citation>
    <scope>NUCLEOTIDE SEQUENCE [LARGE SCALE GENOMIC DNA]</scope>
    <source>
        <strain evidence="4">18</strain>
    </source>
</reference>
<dbReference type="RefSeq" id="WP_136535553.1">
    <property type="nucleotide sequence ID" value="NZ_STGY01000057.1"/>
</dbReference>
<gene>
    <name evidence="3" type="ORF">FAB82_16065</name>
</gene>
<dbReference type="Proteomes" id="UP000308760">
    <property type="component" value="Unassembled WGS sequence"/>
</dbReference>
<dbReference type="OrthoDB" id="9812611at2"/>
<dbReference type="AlphaFoldDB" id="A0A4S8Q7I6"/>
<feature type="domain" description="Bro-N" evidence="1">
    <location>
        <begin position="19"/>
        <end position="113"/>
    </location>
</feature>
<evidence type="ECO:0000313" key="3">
    <source>
        <dbReference type="EMBL" id="THV40208.1"/>
    </source>
</evidence>
<accession>A0A4S8Q7I6</accession>
<proteinExistence type="predicted"/>
<dbReference type="Pfam" id="PF02498">
    <property type="entry name" value="Bro-N"/>
    <property type="match status" value="1"/>
</dbReference>
<sequence>MHPQPIEGSTSPFDRISRIDEHGEYWSARDLMPLLDYQRWEEFERIVARAALAAHNSGHNAEAAFVPITETSANREDAPEWTRESYRLTRFAAYLVAMNGDPRKPEVAAAQTYFAARMREAKARLPLPRRELSPRAIAELVIQESNRADAAEAEVADLALDATAWQVFASAEGDYSVSDAAKLLARDPSIDIGEIRLFTLLAEEGWIYRDRGDNAWRAYQSAINARRLTERAQSHQHPRTGELILDPPQVRVTAEGAKTLYRLLADRLALAS</sequence>
<dbReference type="GO" id="GO:0003677">
    <property type="term" value="F:DNA binding"/>
    <property type="evidence" value="ECO:0007669"/>
    <property type="project" value="InterPro"/>
</dbReference>
<reference evidence="3 4" key="2">
    <citation type="submission" date="2019-05" db="EMBL/GenBank/DDBJ databases">
        <title>Glycomyces buryatensis sp. nov.</title>
        <authorList>
            <person name="Nikitina E."/>
        </authorList>
    </citation>
    <scope>NUCLEOTIDE SEQUENCE [LARGE SCALE GENOMIC DNA]</scope>
    <source>
        <strain evidence="3 4">18</strain>
    </source>
</reference>
<comment type="caution">
    <text evidence="3">The sequence shown here is derived from an EMBL/GenBank/DDBJ whole genome shotgun (WGS) entry which is preliminary data.</text>
</comment>
<dbReference type="InterPro" id="IPR005039">
    <property type="entry name" value="Ant_C"/>
</dbReference>
<dbReference type="EMBL" id="STGY01000057">
    <property type="protein sequence ID" value="THV40208.1"/>
    <property type="molecule type" value="Genomic_DNA"/>
</dbReference>
<evidence type="ECO:0000259" key="1">
    <source>
        <dbReference type="Pfam" id="PF02498"/>
    </source>
</evidence>
<organism evidence="3 4">
    <name type="scientific">Glycomyces buryatensis</name>
    <dbReference type="NCBI Taxonomy" id="2570927"/>
    <lineage>
        <taxon>Bacteria</taxon>
        <taxon>Bacillati</taxon>
        <taxon>Actinomycetota</taxon>
        <taxon>Actinomycetes</taxon>
        <taxon>Glycomycetales</taxon>
        <taxon>Glycomycetaceae</taxon>
        <taxon>Glycomyces</taxon>
    </lineage>
</organism>
<feature type="domain" description="Antirepressor protein C-terminal" evidence="2">
    <location>
        <begin position="152"/>
        <end position="265"/>
    </location>
</feature>
<dbReference type="Pfam" id="PF03374">
    <property type="entry name" value="ANT"/>
    <property type="match status" value="1"/>
</dbReference>
<evidence type="ECO:0000313" key="4">
    <source>
        <dbReference type="Proteomes" id="UP000308760"/>
    </source>
</evidence>
<evidence type="ECO:0000259" key="2">
    <source>
        <dbReference type="Pfam" id="PF03374"/>
    </source>
</evidence>
<name>A0A4S8Q7I6_9ACTN</name>
<protein>
    <submittedName>
        <fullName evidence="3">Uncharacterized protein</fullName>
    </submittedName>
</protein>